<dbReference type="Gene3D" id="3.40.710.10">
    <property type="entry name" value="DD-peptidase/beta-lactamase superfamily"/>
    <property type="match status" value="1"/>
</dbReference>
<evidence type="ECO:0000256" key="1">
    <source>
        <dbReference type="SAM" id="MobiDB-lite"/>
    </source>
</evidence>
<dbReference type="eggNOG" id="COG1680">
    <property type="taxonomic scope" value="Bacteria"/>
</dbReference>
<dbReference type="Proteomes" id="UP000029998">
    <property type="component" value="Unassembled WGS sequence"/>
</dbReference>
<dbReference type="PANTHER" id="PTHR46825:SF9">
    <property type="entry name" value="BETA-LACTAMASE-RELATED DOMAIN-CONTAINING PROTEIN"/>
    <property type="match status" value="1"/>
</dbReference>
<dbReference type="Pfam" id="PF00144">
    <property type="entry name" value="Beta-lactamase"/>
    <property type="match status" value="1"/>
</dbReference>
<gene>
    <name evidence="3" type="ORF">N800_11805</name>
</gene>
<keyword evidence="4" id="KW-1185">Reference proteome</keyword>
<feature type="region of interest" description="Disordered" evidence="1">
    <location>
        <begin position="428"/>
        <end position="452"/>
    </location>
</feature>
<dbReference type="PANTHER" id="PTHR46825">
    <property type="entry name" value="D-ALANYL-D-ALANINE-CARBOXYPEPTIDASE/ENDOPEPTIDASE AMPH"/>
    <property type="match status" value="1"/>
</dbReference>
<dbReference type="SUPFAM" id="SSF56601">
    <property type="entry name" value="beta-lactamase/transpeptidase-like"/>
    <property type="match status" value="1"/>
</dbReference>
<dbReference type="InterPro" id="IPR001466">
    <property type="entry name" value="Beta-lactam-related"/>
</dbReference>
<evidence type="ECO:0000259" key="2">
    <source>
        <dbReference type="Pfam" id="PF00144"/>
    </source>
</evidence>
<sequence>MGAAVVRDGTIVWRGSVGYRDVEHRQNVDRGTVFRLASVSKAITATAAAKLMEQGALDVDAPVQAMLPWLDVRWAPLTPRQLAAHTSGLPHYQPVDDARGGVHYAKVRDAVAVFRDRELLSSPGTRYSYSSWGYTLLSAVIEARVGIPFLDFLASRVTQGLAIGPDATDTGNPSAARAYEFVDGKAVPAAPHDYSYTWAGGGLGATPEALARFGGRLMAGDVVAPATFEWMLRPTRLNSGSAAAERDYEVGFGWRVQRDADGDRIAHHAGVTSGARSALVLWPDRKLGVSLLSNAMWVSSIEQTSMLLAAPFKPVAEIPERKPCPFTASRYEGQFNGRTFVGTARFSVEGGLCTGVLSLPAEPLGAWLNKFPQKDASTLRIIGIDPRGSLSRAVLVTPIGLHELRTEGRRGYVARLATSQAVSLRFVSGINPDPEPPVESKGDMAGLRPPHA</sequence>
<dbReference type="InterPro" id="IPR012338">
    <property type="entry name" value="Beta-lactam/transpept-like"/>
</dbReference>
<dbReference type="InterPro" id="IPR050491">
    <property type="entry name" value="AmpC-like"/>
</dbReference>
<reference evidence="3 4" key="1">
    <citation type="submission" date="2013-08" db="EMBL/GenBank/DDBJ databases">
        <title>Genome sequencing of Lysobacter.</title>
        <authorList>
            <person name="Zhang S."/>
            <person name="Wang G."/>
        </authorList>
    </citation>
    <scope>NUCLEOTIDE SEQUENCE [LARGE SCALE GENOMIC DNA]</scope>
    <source>
        <strain evidence="3 4">GH1-9</strain>
    </source>
</reference>
<evidence type="ECO:0000313" key="3">
    <source>
        <dbReference type="EMBL" id="KGM55796.1"/>
    </source>
</evidence>
<organism evidence="3 4">
    <name type="scientific">Lysobacter daejeonensis GH1-9</name>
    <dbReference type="NCBI Taxonomy" id="1385517"/>
    <lineage>
        <taxon>Bacteria</taxon>
        <taxon>Pseudomonadati</taxon>
        <taxon>Pseudomonadota</taxon>
        <taxon>Gammaproteobacteria</taxon>
        <taxon>Lysobacterales</taxon>
        <taxon>Lysobacteraceae</taxon>
        <taxon>Aerolutibacter</taxon>
    </lineage>
</organism>
<feature type="domain" description="Beta-lactamase-related" evidence="2">
    <location>
        <begin position="1"/>
        <end position="295"/>
    </location>
</feature>
<protein>
    <recommendedName>
        <fullName evidence="2">Beta-lactamase-related domain-containing protein</fullName>
    </recommendedName>
</protein>
<dbReference type="STRING" id="1385517.N800_11805"/>
<dbReference type="EMBL" id="AVPU01000003">
    <property type="protein sequence ID" value="KGM55796.1"/>
    <property type="molecule type" value="Genomic_DNA"/>
</dbReference>
<name>A0A0A0EXW6_9GAMM</name>
<accession>A0A0A0EXW6</accession>
<comment type="caution">
    <text evidence="3">The sequence shown here is derived from an EMBL/GenBank/DDBJ whole genome shotgun (WGS) entry which is preliminary data.</text>
</comment>
<dbReference type="AlphaFoldDB" id="A0A0A0EXW6"/>
<proteinExistence type="predicted"/>
<evidence type="ECO:0000313" key="4">
    <source>
        <dbReference type="Proteomes" id="UP000029998"/>
    </source>
</evidence>